<evidence type="ECO:0000256" key="1">
    <source>
        <dbReference type="SAM" id="MobiDB-lite"/>
    </source>
</evidence>
<keyword evidence="3" id="KW-1185">Reference proteome</keyword>
<proteinExistence type="predicted"/>
<feature type="compositionally biased region" description="Polar residues" evidence="1">
    <location>
        <begin position="626"/>
        <end position="637"/>
    </location>
</feature>
<dbReference type="OMA" id="NHENHYL"/>
<feature type="region of interest" description="Disordered" evidence="1">
    <location>
        <begin position="391"/>
        <end position="412"/>
    </location>
</feature>
<reference evidence="2 3" key="1">
    <citation type="journal article" date="2011" name="Proc. Natl. Acad. Sci. U.S.A.">
        <title>Evolutionary erosion of yeast sex chromosomes by mating-type switching accidents.</title>
        <authorList>
            <person name="Gordon J.L."/>
            <person name="Armisen D."/>
            <person name="Proux-Wera E."/>
            <person name="Oheigeartaigh S.S."/>
            <person name="Byrne K.P."/>
            <person name="Wolfe K.H."/>
        </authorList>
    </citation>
    <scope>NUCLEOTIDE SEQUENCE [LARGE SCALE GENOMIC DNA]</scope>
    <source>
        <strain evidence="3">ATCC 76901 / BCRC 22586 / CBS 4309 / NBRC 1992 / NRRL Y-12630</strain>
    </source>
</reference>
<dbReference type="OrthoDB" id="4070734at2759"/>
<dbReference type="Proteomes" id="UP000001640">
    <property type="component" value="Chromosome 8"/>
</dbReference>
<dbReference type="InParanoid" id="G0VJ86"/>
<dbReference type="FunCoup" id="G0VJ86">
    <property type="interactions" value="170"/>
</dbReference>
<gene>
    <name evidence="2" type="primary">NCAS0H02550</name>
    <name evidence="2" type="ordered locus">NCAS_0H02550</name>
</gene>
<feature type="region of interest" description="Disordered" evidence="1">
    <location>
        <begin position="58"/>
        <end position="80"/>
    </location>
</feature>
<protein>
    <recommendedName>
        <fullName evidence="4">Protein GIS4</fullName>
    </recommendedName>
</protein>
<feature type="compositionally biased region" description="Low complexity" evidence="1">
    <location>
        <begin position="68"/>
        <end position="78"/>
    </location>
</feature>
<dbReference type="GeneID" id="96905242"/>
<name>G0VJ86_NAUCA</name>
<feature type="compositionally biased region" description="Polar residues" evidence="1">
    <location>
        <begin position="58"/>
        <end position="67"/>
    </location>
</feature>
<feature type="compositionally biased region" description="Acidic residues" evidence="1">
    <location>
        <begin position="394"/>
        <end position="412"/>
    </location>
</feature>
<feature type="region of interest" description="Disordered" evidence="1">
    <location>
        <begin position="624"/>
        <end position="743"/>
    </location>
</feature>
<feature type="compositionally biased region" description="Basic and acidic residues" evidence="1">
    <location>
        <begin position="714"/>
        <end position="724"/>
    </location>
</feature>
<feature type="compositionally biased region" description="Acidic residues" evidence="1">
    <location>
        <begin position="642"/>
        <end position="651"/>
    </location>
</feature>
<dbReference type="AlphaFoldDB" id="G0VJ86"/>
<feature type="compositionally biased region" description="Basic and acidic residues" evidence="1">
    <location>
        <begin position="732"/>
        <end position="743"/>
    </location>
</feature>
<organism evidence="2 3">
    <name type="scientific">Naumovozyma castellii</name>
    <name type="common">Yeast</name>
    <name type="synonym">Saccharomyces castellii</name>
    <dbReference type="NCBI Taxonomy" id="27288"/>
    <lineage>
        <taxon>Eukaryota</taxon>
        <taxon>Fungi</taxon>
        <taxon>Dikarya</taxon>
        <taxon>Ascomycota</taxon>
        <taxon>Saccharomycotina</taxon>
        <taxon>Saccharomycetes</taxon>
        <taxon>Saccharomycetales</taxon>
        <taxon>Saccharomycetaceae</taxon>
        <taxon>Naumovozyma</taxon>
    </lineage>
</organism>
<evidence type="ECO:0000313" key="3">
    <source>
        <dbReference type="Proteomes" id="UP000001640"/>
    </source>
</evidence>
<dbReference type="eggNOG" id="ENOG502QVAT">
    <property type="taxonomic scope" value="Eukaryota"/>
</dbReference>
<dbReference type="RefSeq" id="XP_003677912.1">
    <property type="nucleotide sequence ID" value="XM_003677864.1"/>
</dbReference>
<dbReference type="KEGG" id="ncs:NCAS_0H02550"/>
<reference key="2">
    <citation type="submission" date="2011-08" db="EMBL/GenBank/DDBJ databases">
        <title>Genome sequence of Naumovozyma castellii.</title>
        <authorList>
            <person name="Gordon J.L."/>
            <person name="Armisen D."/>
            <person name="Proux-Wera E."/>
            <person name="OhEigeartaigh S.S."/>
            <person name="Byrne K.P."/>
            <person name="Wolfe K.H."/>
        </authorList>
    </citation>
    <scope>NUCLEOTIDE SEQUENCE</scope>
    <source>
        <strain>Type strain:CBS 4309</strain>
    </source>
</reference>
<evidence type="ECO:0000313" key="2">
    <source>
        <dbReference type="EMBL" id="CCC71565.1"/>
    </source>
</evidence>
<accession>G0VJ86</accession>
<dbReference type="EMBL" id="HE576759">
    <property type="protein sequence ID" value="CCC71565.1"/>
    <property type="molecule type" value="Genomic_DNA"/>
</dbReference>
<evidence type="ECO:0008006" key="4">
    <source>
        <dbReference type="Google" id="ProtNLM"/>
    </source>
</evidence>
<feature type="compositionally biased region" description="Polar residues" evidence="1">
    <location>
        <begin position="699"/>
        <end position="713"/>
    </location>
</feature>
<sequence length="743" mass="85063">MQKSVRVTDYFDNDDNGLWSWYLTNIRLGDFEEVTGNQLKYTLLKRFLNSHFYSNSDVTATESPQQHNNNNNTNNNNTQQLKPNFRKILLVSIPDKVHRDLSILETFLRDYFHLEHLEGIQIQRLTQSKCYNHENHYLLTDTINNFDDPVFLEFAGSNWQARKNLHLNNHLDHRDDDRISPQSIDTHSALNKNDDQILVTQPIDSTLVTPETREKENLDDIDVGGSSIVLNFSHTREHRKDKDPLNMVKQEEQSNKFSPNMMFTPPQSELVSINSFDDGDSMNYNGHPLKLTLTRQDEESIAQLEQDKQAEYPTATTTTTATITATNNNINNNTYHNLHDHKLTPEESIQSYEIGKSSITDMSSLKRSLNSIGTDSSSSISRREILNLDRTDIEEGEVDDRDDEDEDEDIDDLSSDYSVLSILPSISISDAIEGHFRLVLQSILIQHPVTKEIYTAIRQSNNEPTIADIMDDWLLYDSQFSMDNLQILTLQDLLDTNRSFPKILFYSMVIVTDAHHQPIQGPTSTAGPDLTTSYLSNKLESIAGDETNQRFENRYYPMADDQVEDQPQQFFPQEDDHDDDNMYDTDDSLMEEAGPEMYLPTRMETNNTTAHRSIRTVNSIGEWAFNRNNTNGSSSKSAIGREDEDGDEEEETNHHNDGQTHDNNHHHNKKTGKKGSYGGAKNKRSGNIEAMKAVERTKSTPLPTLLKSISGTGTDKKRWKDRLKEMKKKNKSSQEDHSLCNIM</sequence>
<dbReference type="HOGENOM" id="CLU_016359_0_0_1"/>
<feature type="compositionally biased region" description="Basic and acidic residues" evidence="1">
    <location>
        <begin position="652"/>
        <end position="665"/>
    </location>
</feature>